<dbReference type="SUPFAM" id="SSF47473">
    <property type="entry name" value="EF-hand"/>
    <property type="match status" value="1"/>
</dbReference>
<dbReference type="AlphaFoldDB" id="A0A7J5ZRF8"/>
<dbReference type="GO" id="GO:0005509">
    <property type="term" value="F:calcium ion binding"/>
    <property type="evidence" value="ECO:0007669"/>
    <property type="project" value="InterPro"/>
</dbReference>
<feature type="domain" description="EF-hand" evidence="1">
    <location>
        <begin position="59"/>
        <end position="94"/>
    </location>
</feature>
<dbReference type="InterPro" id="IPR002048">
    <property type="entry name" value="EF_hand_dom"/>
</dbReference>
<accession>A0A7J5ZRF8</accession>
<evidence type="ECO:0000259" key="1">
    <source>
        <dbReference type="PROSITE" id="PS50222"/>
    </source>
</evidence>
<evidence type="ECO:0000313" key="3">
    <source>
        <dbReference type="Proteomes" id="UP000593565"/>
    </source>
</evidence>
<comment type="caution">
    <text evidence="2">The sequence shown here is derived from an EMBL/GenBank/DDBJ whole genome shotgun (WGS) entry which is preliminary data.</text>
</comment>
<reference evidence="2 3" key="1">
    <citation type="submission" date="2020-02" db="EMBL/GenBank/DDBJ databases">
        <title>A chromosome-scale genome assembly of the black bullhead catfish (Ameiurus melas).</title>
        <authorList>
            <person name="Wen M."/>
            <person name="Zham M."/>
            <person name="Cabau C."/>
            <person name="Klopp C."/>
            <person name="Donnadieu C."/>
            <person name="Roques C."/>
            <person name="Bouchez O."/>
            <person name="Lampietro C."/>
            <person name="Jouanno E."/>
            <person name="Herpin A."/>
            <person name="Louis A."/>
            <person name="Berthelot C."/>
            <person name="Parey E."/>
            <person name="Roest-Crollius H."/>
            <person name="Braasch I."/>
            <person name="Postlethwait J."/>
            <person name="Robinson-Rechavi M."/>
            <person name="Echchiki A."/>
            <person name="Begum T."/>
            <person name="Montfort J."/>
            <person name="Schartl M."/>
            <person name="Bobe J."/>
            <person name="Guiguen Y."/>
        </authorList>
    </citation>
    <scope>NUCLEOTIDE SEQUENCE [LARGE SCALE GENOMIC DNA]</scope>
    <source>
        <strain evidence="2">M_S1</strain>
        <tissue evidence="2">Blood</tissue>
    </source>
</reference>
<evidence type="ECO:0000313" key="2">
    <source>
        <dbReference type="EMBL" id="KAF4073046.1"/>
    </source>
</evidence>
<dbReference type="PROSITE" id="PS50222">
    <property type="entry name" value="EF_HAND_2"/>
    <property type="match status" value="1"/>
</dbReference>
<dbReference type="Gene3D" id="1.10.238.10">
    <property type="entry name" value="EF-hand"/>
    <property type="match status" value="1"/>
</dbReference>
<proteinExistence type="predicted"/>
<dbReference type="EMBL" id="JAAGNN010000024">
    <property type="protein sequence ID" value="KAF4073046.1"/>
    <property type="molecule type" value="Genomic_DNA"/>
</dbReference>
<keyword evidence="3" id="KW-1185">Reference proteome</keyword>
<sequence>MDGSFVSPILSDVLCQCRSEEFWLSDSGGGVSAVDVGCSTPVPAAKDEPHVCPVCGGPEQEHRLKVLFQILDVNRDGGICVNDLTIGLKKLGLHRTEHELRVSVMNMYRSEYCS</sequence>
<name>A0A7J5ZRF8_AMEME</name>
<dbReference type="Proteomes" id="UP000593565">
    <property type="component" value="Unassembled WGS sequence"/>
</dbReference>
<protein>
    <recommendedName>
        <fullName evidence="1">EF-hand domain-containing protein</fullName>
    </recommendedName>
</protein>
<organism evidence="2 3">
    <name type="scientific">Ameiurus melas</name>
    <name type="common">Black bullhead</name>
    <name type="synonym">Silurus melas</name>
    <dbReference type="NCBI Taxonomy" id="219545"/>
    <lineage>
        <taxon>Eukaryota</taxon>
        <taxon>Metazoa</taxon>
        <taxon>Chordata</taxon>
        <taxon>Craniata</taxon>
        <taxon>Vertebrata</taxon>
        <taxon>Euteleostomi</taxon>
        <taxon>Actinopterygii</taxon>
        <taxon>Neopterygii</taxon>
        <taxon>Teleostei</taxon>
        <taxon>Ostariophysi</taxon>
        <taxon>Siluriformes</taxon>
        <taxon>Ictaluridae</taxon>
        <taxon>Ameiurus</taxon>
    </lineage>
</organism>
<dbReference type="InterPro" id="IPR011992">
    <property type="entry name" value="EF-hand-dom_pair"/>
</dbReference>
<gene>
    <name evidence="2" type="ORF">AMELA_G00254270</name>
</gene>